<gene>
    <name evidence="2" type="primary">stoA</name>
    <name evidence="2" type="ORF">HRbin22_02585</name>
</gene>
<evidence type="ECO:0000259" key="1">
    <source>
        <dbReference type="PROSITE" id="PS51352"/>
    </source>
</evidence>
<dbReference type="CDD" id="cd02966">
    <property type="entry name" value="TlpA_like_family"/>
    <property type="match status" value="1"/>
</dbReference>
<sequence length="159" mass="17919">MTTLRRGDRAPLLVGLTLDGQPYLEQPEGRLTVLVFFKESCPTCRLILPRLENLHRAYPSSDWRLLGIGQDPLPILQSFAQELRLSFPILADHHFSSSAAYRLTHVPTTFVIDPQGQILHVTVGFVRDDLEAISQQIARRLKVPFHPIASDEDPAFRPG</sequence>
<name>A0A2H5YA93_9CHLR</name>
<reference evidence="3" key="1">
    <citation type="submission" date="2017-09" db="EMBL/GenBank/DDBJ databases">
        <title>Metaegenomics of thermophilic ammonia-oxidizing enrichment culture.</title>
        <authorList>
            <person name="Kato S."/>
            <person name="Suzuki K."/>
        </authorList>
    </citation>
    <scope>NUCLEOTIDE SEQUENCE [LARGE SCALE GENOMIC DNA]</scope>
</reference>
<accession>A0A2H5YA93</accession>
<protein>
    <submittedName>
        <fullName evidence="2">Sporulation thiol-disulfide oxidoreductase A</fullName>
    </submittedName>
</protein>
<dbReference type="GO" id="GO:0016209">
    <property type="term" value="F:antioxidant activity"/>
    <property type="evidence" value="ECO:0007669"/>
    <property type="project" value="InterPro"/>
</dbReference>
<dbReference type="EMBL" id="BEHY01000158">
    <property type="protein sequence ID" value="GBD10317.1"/>
    <property type="molecule type" value="Genomic_DNA"/>
</dbReference>
<dbReference type="InterPro" id="IPR000866">
    <property type="entry name" value="AhpC/TSA"/>
</dbReference>
<comment type="caution">
    <text evidence="2">The sequence shown here is derived from an EMBL/GenBank/DDBJ whole genome shotgun (WGS) entry which is preliminary data.</text>
</comment>
<dbReference type="InterPro" id="IPR013766">
    <property type="entry name" value="Thioredoxin_domain"/>
</dbReference>
<dbReference type="PANTHER" id="PTHR42852">
    <property type="entry name" value="THIOL:DISULFIDE INTERCHANGE PROTEIN DSBE"/>
    <property type="match status" value="1"/>
</dbReference>
<evidence type="ECO:0000313" key="3">
    <source>
        <dbReference type="Proteomes" id="UP000236642"/>
    </source>
</evidence>
<dbReference type="GO" id="GO:0016491">
    <property type="term" value="F:oxidoreductase activity"/>
    <property type="evidence" value="ECO:0007669"/>
    <property type="project" value="InterPro"/>
</dbReference>
<dbReference type="PANTHER" id="PTHR42852:SF13">
    <property type="entry name" value="PROTEIN DIPZ"/>
    <property type="match status" value="1"/>
</dbReference>
<dbReference type="Proteomes" id="UP000236642">
    <property type="component" value="Unassembled WGS sequence"/>
</dbReference>
<dbReference type="Gene3D" id="3.40.30.10">
    <property type="entry name" value="Glutaredoxin"/>
    <property type="match status" value="1"/>
</dbReference>
<proteinExistence type="predicted"/>
<dbReference type="Pfam" id="PF00578">
    <property type="entry name" value="AhpC-TSA"/>
    <property type="match status" value="1"/>
</dbReference>
<evidence type="ECO:0000313" key="2">
    <source>
        <dbReference type="EMBL" id="GBD10317.1"/>
    </source>
</evidence>
<dbReference type="PROSITE" id="PS51352">
    <property type="entry name" value="THIOREDOXIN_2"/>
    <property type="match status" value="1"/>
</dbReference>
<dbReference type="InterPro" id="IPR050553">
    <property type="entry name" value="Thioredoxin_ResA/DsbE_sf"/>
</dbReference>
<dbReference type="InterPro" id="IPR036249">
    <property type="entry name" value="Thioredoxin-like_sf"/>
</dbReference>
<feature type="domain" description="Thioredoxin" evidence="1">
    <location>
        <begin position="4"/>
        <end position="142"/>
    </location>
</feature>
<dbReference type="AlphaFoldDB" id="A0A2H5YA93"/>
<organism evidence="2 3">
    <name type="scientific">Candidatus Thermoflexus japonica</name>
    <dbReference type="NCBI Taxonomy" id="2035417"/>
    <lineage>
        <taxon>Bacteria</taxon>
        <taxon>Bacillati</taxon>
        <taxon>Chloroflexota</taxon>
        <taxon>Thermoflexia</taxon>
        <taxon>Thermoflexales</taxon>
        <taxon>Thermoflexaceae</taxon>
        <taxon>Thermoflexus</taxon>
    </lineage>
</organism>
<dbReference type="SUPFAM" id="SSF52833">
    <property type="entry name" value="Thioredoxin-like"/>
    <property type="match status" value="1"/>
</dbReference>